<dbReference type="RefSeq" id="WP_142232241.1">
    <property type="nucleotide sequence ID" value="NZ_CP022310.1"/>
</dbReference>
<organism evidence="1 2">
    <name type="scientific">Streptomyces calvus</name>
    <dbReference type="NCBI Taxonomy" id="67282"/>
    <lineage>
        <taxon>Bacteria</taxon>
        <taxon>Bacillati</taxon>
        <taxon>Actinomycetota</taxon>
        <taxon>Actinomycetes</taxon>
        <taxon>Kitasatosporales</taxon>
        <taxon>Streptomycetaceae</taxon>
        <taxon>Streptomyces</taxon>
    </lineage>
</organism>
<name>A0A514K0V0_9ACTN</name>
<accession>A0A7W3M8A3</accession>
<dbReference type="AlphaFoldDB" id="A0A514K0V0"/>
<proteinExistence type="predicted"/>
<keyword evidence="2" id="KW-1185">Reference proteome</keyword>
<evidence type="ECO:0000313" key="2">
    <source>
        <dbReference type="Proteomes" id="UP000316215"/>
    </source>
</evidence>
<dbReference type="EMBL" id="CP022310">
    <property type="protein sequence ID" value="QDI73261.1"/>
    <property type="molecule type" value="Genomic_DNA"/>
</dbReference>
<dbReference type="KEGG" id="sast:CD934_14610"/>
<accession>A0A514K0V0</accession>
<gene>
    <name evidence="1" type="ORF">CD934_14610</name>
</gene>
<dbReference type="Proteomes" id="UP000316215">
    <property type="component" value="Chromosome"/>
</dbReference>
<evidence type="ECO:0000313" key="1">
    <source>
        <dbReference type="EMBL" id="QDI73261.1"/>
    </source>
</evidence>
<protein>
    <submittedName>
        <fullName evidence="1">Uncharacterized protein</fullName>
    </submittedName>
</protein>
<sequence length="170" mass="18188">MTTTATELPVPVWAERVAHAIPLVALPVCIWRLPVIGHGMGGEPLAPTAGHIAYVVALSVLSELAALLSFGLVRAWGERIPAWVPRLGGRRIPPAAALVPATIGGLLLTAALGLWLYNALAIGTDAWPYAPGWNILAMTVSGLMNLWGPMLLLLTYAYYHRRVTAVRIKT</sequence>
<reference evidence="1 2" key="1">
    <citation type="submission" date="2017-07" db="EMBL/GenBank/DDBJ databases">
        <title>The Complete Genome of Streptomyces asterosporus-ZSY.</title>
        <authorList>
            <person name="Zhang S."/>
        </authorList>
    </citation>
    <scope>NUCLEOTIDE SEQUENCE [LARGE SCALE GENOMIC DNA]</scope>
    <source>
        <strain evidence="1 2">DSM 41452</strain>
    </source>
</reference>